<gene>
    <name evidence="2" type="ORF">PSM7751_00007</name>
</gene>
<proteinExistence type="predicted"/>
<feature type="region of interest" description="Disordered" evidence="1">
    <location>
        <begin position="40"/>
        <end position="81"/>
    </location>
</feature>
<protein>
    <recommendedName>
        <fullName evidence="4">Clp protease</fullName>
    </recommendedName>
</protein>
<reference evidence="2 3" key="1">
    <citation type="submission" date="2017-03" db="EMBL/GenBank/DDBJ databases">
        <authorList>
            <person name="Afonso C.L."/>
            <person name="Miller P.J."/>
            <person name="Scott M.A."/>
            <person name="Spackman E."/>
            <person name="Goraichik I."/>
            <person name="Dimitrov K.M."/>
            <person name="Suarez D.L."/>
            <person name="Swayne D.E."/>
        </authorList>
    </citation>
    <scope>NUCLEOTIDE SEQUENCE [LARGE SCALE GENOMIC DNA]</scope>
    <source>
        <strain evidence="2 3">CECT 7751</strain>
    </source>
</reference>
<evidence type="ECO:0000256" key="1">
    <source>
        <dbReference type="SAM" id="MobiDB-lite"/>
    </source>
</evidence>
<dbReference type="AlphaFoldDB" id="A0A1X6Y5I4"/>
<dbReference type="RefSeq" id="WP_085885959.1">
    <property type="nucleotide sequence ID" value="NZ_FWFN01000001.1"/>
</dbReference>
<name>A0A1X6Y5I4_9RHOB</name>
<accession>A0A1X6Y5I4</accession>
<evidence type="ECO:0008006" key="4">
    <source>
        <dbReference type="Google" id="ProtNLM"/>
    </source>
</evidence>
<evidence type="ECO:0000313" key="2">
    <source>
        <dbReference type="EMBL" id="SLN09783.1"/>
    </source>
</evidence>
<sequence>MSDDPSARPLRRALTAALGLQVLLALLLFAGDLGRDFSLPTRGPAAPDLDQPTTPGDQTRRYDPATRPAGPGVAPSGSMPERLVLTESDGAWSLSGQIAPGDGERIIRQIEARGDGAPQVIRLDSPGGSVTDALELGRAIREAGLNTDMESGAICLSACPYVLAAGTERSADEDARIGVHQHYFGENTLLPAFTAVSDIQRGQGLVMRYLDEMGIDLRLMEPALMTPPKEIYLLTREELRDFNLLTTAE</sequence>
<dbReference type="OrthoDB" id="5936191at2"/>
<dbReference type="InterPro" id="IPR029045">
    <property type="entry name" value="ClpP/crotonase-like_dom_sf"/>
</dbReference>
<evidence type="ECO:0000313" key="3">
    <source>
        <dbReference type="Proteomes" id="UP000193963"/>
    </source>
</evidence>
<dbReference type="EMBL" id="FWFN01000001">
    <property type="protein sequence ID" value="SLN09783.1"/>
    <property type="molecule type" value="Genomic_DNA"/>
</dbReference>
<dbReference type="Proteomes" id="UP000193963">
    <property type="component" value="Unassembled WGS sequence"/>
</dbReference>
<keyword evidence="3" id="KW-1185">Reference proteome</keyword>
<dbReference type="SUPFAM" id="SSF52096">
    <property type="entry name" value="ClpP/crotonase"/>
    <property type="match status" value="1"/>
</dbReference>
<organism evidence="2 3">
    <name type="scientific">Pseudooceanicola marinus</name>
    <dbReference type="NCBI Taxonomy" id="396013"/>
    <lineage>
        <taxon>Bacteria</taxon>
        <taxon>Pseudomonadati</taxon>
        <taxon>Pseudomonadota</taxon>
        <taxon>Alphaproteobacteria</taxon>
        <taxon>Rhodobacterales</taxon>
        <taxon>Paracoccaceae</taxon>
        <taxon>Pseudooceanicola</taxon>
    </lineage>
</organism>
<dbReference type="Gene3D" id="3.90.226.10">
    <property type="entry name" value="2-enoyl-CoA Hydratase, Chain A, domain 1"/>
    <property type="match status" value="1"/>
</dbReference>